<dbReference type="PROSITE" id="PS50103">
    <property type="entry name" value="ZF_C3H1"/>
    <property type="match status" value="2"/>
</dbReference>
<dbReference type="PANTHER" id="PTHR45740:SF2">
    <property type="entry name" value="POLY [ADP-RIBOSE] POLYMERASE"/>
    <property type="match status" value="1"/>
</dbReference>
<keyword evidence="1" id="KW-0862">Zinc</keyword>
<name>A0A9W9YGB2_9CNID</name>
<feature type="domain" description="C3H1-type" evidence="3">
    <location>
        <begin position="176"/>
        <end position="203"/>
    </location>
</feature>
<dbReference type="InterPro" id="IPR051712">
    <property type="entry name" value="ARTD-AVP"/>
</dbReference>
<dbReference type="GO" id="GO:0008270">
    <property type="term" value="F:zinc ion binding"/>
    <property type="evidence" value="ECO:0007669"/>
    <property type="project" value="UniProtKB-KW"/>
</dbReference>
<feature type="zinc finger region" description="C3H1-type" evidence="1">
    <location>
        <begin position="104"/>
        <end position="131"/>
    </location>
</feature>
<dbReference type="GO" id="GO:0005634">
    <property type="term" value="C:nucleus"/>
    <property type="evidence" value="ECO:0007669"/>
    <property type="project" value="TreeGrafter"/>
</dbReference>
<dbReference type="AlphaFoldDB" id="A0A9W9YGB2"/>
<dbReference type="EMBL" id="MU827781">
    <property type="protein sequence ID" value="KAJ7337332.1"/>
    <property type="molecule type" value="Genomic_DNA"/>
</dbReference>
<dbReference type="GO" id="GO:1990404">
    <property type="term" value="F:NAD+-protein mono-ADP-ribosyltransferase activity"/>
    <property type="evidence" value="ECO:0007669"/>
    <property type="project" value="TreeGrafter"/>
</dbReference>
<feature type="zinc finger region" description="C3H1-type" evidence="1">
    <location>
        <begin position="176"/>
        <end position="203"/>
    </location>
</feature>
<feature type="compositionally biased region" description="Basic residues" evidence="2">
    <location>
        <begin position="1"/>
        <end position="11"/>
    </location>
</feature>
<dbReference type="Proteomes" id="UP001163046">
    <property type="component" value="Unassembled WGS sequence"/>
</dbReference>
<evidence type="ECO:0000256" key="2">
    <source>
        <dbReference type="SAM" id="MobiDB-lite"/>
    </source>
</evidence>
<keyword evidence="5" id="KW-1185">Reference proteome</keyword>
<protein>
    <submittedName>
        <fullName evidence="4">Zinc finger CCCH-type antiviral protein 1-like</fullName>
    </submittedName>
</protein>
<comment type="caution">
    <text evidence="4">The sequence shown here is derived from an EMBL/GenBank/DDBJ whole genome shotgun (WGS) entry which is preliminary data.</text>
</comment>
<gene>
    <name evidence="4" type="primary">ZC3HAV1L</name>
    <name evidence="4" type="ORF">OS493_010194</name>
</gene>
<sequence length="272" mass="31081">MRLKSRARRRKDVNSGTCARSSSKEHARANCGRSHDFHDEDNKQKTVELGFEKKTNPSLRSLVAGSSLQANSSMPRFGCEYRHRVKRSLYWKTRMVNYSGARVNSRKKMCLYYPEGSCKSHNTCHFWHVCKGYIEGDCQGDCGLSHDFHDDSNVKKTSKLGLEKHPSGTVRKIVANSLPQVCLMYQKNECRSSHECPYLHICPLVVQGNYCSCSLSHELTDDHNMRILKQYDLAPQQTKLNIVQCNILMPKPAKKLWGGLSFCIIAHKPIWT</sequence>
<feature type="compositionally biased region" description="Basic and acidic residues" evidence="2">
    <location>
        <begin position="22"/>
        <end position="39"/>
    </location>
</feature>
<keyword evidence="1" id="KW-0863">Zinc-finger</keyword>
<dbReference type="PANTHER" id="PTHR45740">
    <property type="entry name" value="POLY [ADP-RIBOSE] POLYMERASE"/>
    <property type="match status" value="1"/>
</dbReference>
<keyword evidence="1" id="KW-0479">Metal-binding</keyword>
<evidence type="ECO:0000313" key="5">
    <source>
        <dbReference type="Proteomes" id="UP001163046"/>
    </source>
</evidence>
<dbReference type="GO" id="GO:0003950">
    <property type="term" value="F:NAD+ poly-ADP-ribosyltransferase activity"/>
    <property type="evidence" value="ECO:0007669"/>
    <property type="project" value="TreeGrafter"/>
</dbReference>
<proteinExistence type="predicted"/>
<evidence type="ECO:0000313" key="4">
    <source>
        <dbReference type="EMBL" id="KAJ7337332.1"/>
    </source>
</evidence>
<dbReference type="InterPro" id="IPR000571">
    <property type="entry name" value="Znf_CCCH"/>
</dbReference>
<evidence type="ECO:0000256" key="1">
    <source>
        <dbReference type="PROSITE-ProRule" id="PRU00723"/>
    </source>
</evidence>
<feature type="domain" description="C3H1-type" evidence="3">
    <location>
        <begin position="104"/>
        <end position="131"/>
    </location>
</feature>
<feature type="region of interest" description="Disordered" evidence="2">
    <location>
        <begin position="1"/>
        <end position="39"/>
    </location>
</feature>
<accession>A0A9W9YGB2</accession>
<dbReference type="OrthoDB" id="408612at2759"/>
<evidence type="ECO:0000259" key="3">
    <source>
        <dbReference type="PROSITE" id="PS50103"/>
    </source>
</evidence>
<reference evidence="4" key="1">
    <citation type="submission" date="2023-01" db="EMBL/GenBank/DDBJ databases">
        <title>Genome assembly of the deep-sea coral Lophelia pertusa.</title>
        <authorList>
            <person name="Herrera S."/>
            <person name="Cordes E."/>
        </authorList>
    </citation>
    <scope>NUCLEOTIDE SEQUENCE</scope>
    <source>
        <strain evidence="4">USNM1676648</strain>
        <tissue evidence="4">Polyp</tissue>
    </source>
</reference>
<organism evidence="4 5">
    <name type="scientific">Desmophyllum pertusum</name>
    <dbReference type="NCBI Taxonomy" id="174260"/>
    <lineage>
        <taxon>Eukaryota</taxon>
        <taxon>Metazoa</taxon>
        <taxon>Cnidaria</taxon>
        <taxon>Anthozoa</taxon>
        <taxon>Hexacorallia</taxon>
        <taxon>Scleractinia</taxon>
        <taxon>Caryophylliina</taxon>
        <taxon>Caryophylliidae</taxon>
        <taxon>Desmophyllum</taxon>
    </lineage>
</organism>